<accession>U6KJV3</accession>
<dbReference type="Gene3D" id="2.80.10.50">
    <property type="match status" value="1"/>
</dbReference>
<evidence type="ECO:0000259" key="8">
    <source>
        <dbReference type="SMART" id="SM00458"/>
    </source>
</evidence>
<dbReference type="OrthoDB" id="416652at2759"/>
<evidence type="ECO:0000256" key="6">
    <source>
        <dbReference type="SAM" id="MobiDB-lite"/>
    </source>
</evidence>
<dbReference type="InterPro" id="IPR001173">
    <property type="entry name" value="Glyco_trans_2-like"/>
</dbReference>
<keyword evidence="10" id="KW-1185">Reference proteome</keyword>
<reference evidence="9" key="2">
    <citation type="submission" date="2013-10" db="EMBL/GenBank/DDBJ databases">
        <authorList>
            <person name="Aslett M."/>
        </authorList>
    </citation>
    <scope>NUCLEOTIDE SEQUENCE [LARGE SCALE GENOMIC DNA]</scope>
    <source>
        <strain evidence="9">Houghton</strain>
    </source>
</reference>
<feature type="region of interest" description="Disordered" evidence="6">
    <location>
        <begin position="331"/>
        <end position="373"/>
    </location>
</feature>
<reference evidence="9" key="1">
    <citation type="submission" date="2013-10" db="EMBL/GenBank/DDBJ databases">
        <title>Genomic analysis of the causative agents of coccidiosis in chickens.</title>
        <authorList>
            <person name="Reid A.J."/>
            <person name="Blake D."/>
            <person name="Billington K."/>
            <person name="Browne H."/>
            <person name="Dunn M."/>
            <person name="Hung S."/>
            <person name="Kawahara F."/>
            <person name="Miranda-Saavedra D."/>
            <person name="Mourier T."/>
            <person name="Nagra H."/>
            <person name="Otto T.D."/>
            <person name="Rawlings N."/>
            <person name="Sanchez A."/>
            <person name="Sanders M."/>
            <person name="Subramaniam C."/>
            <person name="Tay Y."/>
            <person name="Dear P."/>
            <person name="Doerig C."/>
            <person name="Gruber A."/>
            <person name="Parkinson J."/>
            <person name="Shirley M."/>
            <person name="Wan K.L."/>
            <person name="Berriman M."/>
            <person name="Tomley F."/>
            <person name="Pain A."/>
        </authorList>
    </citation>
    <scope>NUCLEOTIDE SEQUENCE [LARGE SCALE GENOMIC DNA]</scope>
    <source>
        <strain evidence="9">Houghton</strain>
    </source>
</reference>
<organism evidence="9 10">
    <name type="scientific">Eimeria tenella</name>
    <name type="common">Coccidian parasite</name>
    <dbReference type="NCBI Taxonomy" id="5802"/>
    <lineage>
        <taxon>Eukaryota</taxon>
        <taxon>Sar</taxon>
        <taxon>Alveolata</taxon>
        <taxon>Apicomplexa</taxon>
        <taxon>Conoidasida</taxon>
        <taxon>Coccidia</taxon>
        <taxon>Eucoccidiorida</taxon>
        <taxon>Eimeriorina</taxon>
        <taxon>Eimeriidae</taxon>
        <taxon>Eimeria</taxon>
    </lineage>
</organism>
<dbReference type="VEuPathDB" id="ToxoDB:ETH2_0802300"/>
<dbReference type="AlphaFoldDB" id="U6KJV3"/>
<evidence type="ECO:0000256" key="1">
    <source>
        <dbReference type="ARBA" id="ARBA00004323"/>
    </source>
</evidence>
<dbReference type="SUPFAM" id="SSF50370">
    <property type="entry name" value="Ricin B-like lectins"/>
    <property type="match status" value="1"/>
</dbReference>
<dbReference type="InterPro" id="IPR027791">
    <property type="entry name" value="Galactosyl_T_C"/>
</dbReference>
<dbReference type="PANTHER" id="PTHR11675">
    <property type="entry name" value="N-ACETYLGALACTOSAMINYLTRANSFERASE"/>
    <property type="match status" value="1"/>
</dbReference>
<dbReference type="GeneID" id="25250282"/>
<evidence type="ECO:0000256" key="3">
    <source>
        <dbReference type="ARBA" id="ARBA00022734"/>
    </source>
</evidence>
<name>U6KJV3_EIMTE</name>
<dbReference type="Gene3D" id="3.90.550.10">
    <property type="entry name" value="Spore Coat Polysaccharide Biosynthesis Protein SpsA, Chain A"/>
    <property type="match status" value="2"/>
</dbReference>
<dbReference type="GO" id="GO:0000139">
    <property type="term" value="C:Golgi membrane"/>
    <property type="evidence" value="ECO:0007669"/>
    <property type="project" value="UniProtKB-SubCell"/>
</dbReference>
<dbReference type="EMBL" id="HG673746">
    <property type="protein sequence ID" value="CDJ37081.1"/>
    <property type="molecule type" value="Genomic_DNA"/>
</dbReference>
<dbReference type="SUPFAM" id="SSF53448">
    <property type="entry name" value="Nucleotide-diphospho-sugar transferases"/>
    <property type="match status" value="1"/>
</dbReference>
<dbReference type="InterPro" id="IPR029044">
    <property type="entry name" value="Nucleotide-diphossugar_trans"/>
</dbReference>
<dbReference type="Pfam" id="PF00652">
    <property type="entry name" value="Ricin_B_lectin"/>
    <property type="match status" value="1"/>
</dbReference>
<dbReference type="SMR" id="U6KJV3"/>
<keyword evidence="5" id="KW-1015">Disulfide bond</keyword>
<evidence type="ECO:0000313" key="10">
    <source>
        <dbReference type="Proteomes" id="UP000030747"/>
    </source>
</evidence>
<dbReference type="InterPro" id="IPR000772">
    <property type="entry name" value="Ricin_B_lectin"/>
</dbReference>
<evidence type="ECO:0000256" key="5">
    <source>
        <dbReference type="ARBA" id="ARBA00023157"/>
    </source>
</evidence>
<dbReference type="Pfam" id="PF02709">
    <property type="entry name" value="Glyco_transf_7C"/>
    <property type="match status" value="1"/>
</dbReference>
<keyword evidence="4" id="KW-0333">Golgi apparatus</keyword>
<dbReference type="OMA" id="IGCKLGF"/>
<dbReference type="GO" id="GO:0006493">
    <property type="term" value="P:protein O-linked glycosylation"/>
    <property type="evidence" value="ECO:0007669"/>
    <property type="project" value="TreeGrafter"/>
</dbReference>
<dbReference type="PANTHER" id="PTHR11675:SF126">
    <property type="entry name" value="RICIN B LECTIN DOMAIN-CONTAINING PROTEIN"/>
    <property type="match status" value="1"/>
</dbReference>
<comment type="subcellular location">
    <subcellularLocation>
        <location evidence="1">Golgi apparatus membrane</location>
        <topology evidence="1">Single-pass type II membrane protein</topology>
    </subcellularLocation>
</comment>
<dbReference type="Proteomes" id="UP000030747">
    <property type="component" value="Unassembled WGS sequence"/>
</dbReference>
<dbReference type="InterPro" id="IPR035992">
    <property type="entry name" value="Ricin_B-like_lectins"/>
</dbReference>
<evidence type="ECO:0000313" key="9">
    <source>
        <dbReference type="EMBL" id="CDJ37081.1"/>
    </source>
</evidence>
<feature type="transmembrane region" description="Helical" evidence="7">
    <location>
        <begin position="21"/>
        <end position="43"/>
    </location>
</feature>
<dbReference type="PROSITE" id="PS50231">
    <property type="entry name" value="RICIN_B_LECTIN"/>
    <property type="match status" value="1"/>
</dbReference>
<feature type="compositionally biased region" description="Low complexity" evidence="6">
    <location>
        <begin position="70"/>
        <end position="91"/>
    </location>
</feature>
<dbReference type="Pfam" id="PF00535">
    <property type="entry name" value="Glycos_transf_2"/>
    <property type="match status" value="1"/>
</dbReference>
<feature type="region of interest" description="Disordered" evidence="6">
    <location>
        <begin position="70"/>
        <end position="123"/>
    </location>
</feature>
<keyword evidence="7" id="KW-0472">Membrane</keyword>
<dbReference type="GO" id="GO:0030246">
    <property type="term" value="F:carbohydrate binding"/>
    <property type="evidence" value="ECO:0007669"/>
    <property type="project" value="UniProtKB-KW"/>
</dbReference>
<dbReference type="RefSeq" id="XP_013227919.1">
    <property type="nucleotide sequence ID" value="XM_013372465.1"/>
</dbReference>
<evidence type="ECO:0000256" key="4">
    <source>
        <dbReference type="ARBA" id="ARBA00023034"/>
    </source>
</evidence>
<dbReference type="SMART" id="SM00458">
    <property type="entry name" value="RICIN"/>
    <property type="match status" value="1"/>
</dbReference>
<keyword evidence="7" id="KW-0812">Transmembrane</keyword>
<dbReference type="VEuPathDB" id="ToxoDB:ETH_00005370"/>
<protein>
    <submittedName>
        <fullName evidence="9">UDP-N-acetyl-D-galactosamine:polypeptide N-acetylgalactosaminyltransferase T3, putative</fullName>
    </submittedName>
</protein>
<evidence type="ECO:0000256" key="2">
    <source>
        <dbReference type="ARBA" id="ARBA00022679"/>
    </source>
</evidence>
<gene>
    <name evidence="9" type="ORF">ETH_00005370</name>
</gene>
<keyword evidence="2 9" id="KW-0808">Transferase</keyword>
<dbReference type="GO" id="GO:0004653">
    <property type="term" value="F:polypeptide N-acetylgalactosaminyltransferase activity"/>
    <property type="evidence" value="ECO:0007669"/>
    <property type="project" value="TreeGrafter"/>
</dbReference>
<keyword evidence="3" id="KW-0430">Lectin</keyword>
<sequence length="655" mass="71978">MVEGALQHADWRRPLWGCLQLTVMALGFGSILLNAVLLTRYMFPAAAPAAEDLTYVDAALQQKAAPLPAAQQLDAARSSSSSGSSGSSSSSIGVDPERMHGPLGLKPDGTPNYVPGPPPPPDLNMAAELARGGGFNLLLSDHLPLDRPVPESRAAACAAVQYDLESLPAASVLIVFHNEALSTLLRSVHSVLNRTPPQLLQEVLLVDDGSTAADVAAEALGGNGKLQQHLLLLPRKVQLLRSPQREGIVGARLRAIRAAAAAHFVVLDSHVEVQRQWLEPLLLRLQRSSSSLVMPQVDGIDAETFEHVTGGIGCQLGFLWQLVEHSFEPHQLQQRQQRRRQQQQQTASAPPNHPHPHPHHQQQQQQQQQQEEELELYQASPAMAGGLFASSKAFFFAVGGYDEGFRFWGAENLELSFRAWQCGGRVECAACSRVFHVFRRGGAGYAFPASALAANKLRTLAWMDRFGDLAWRVLGRPAVDYGAASLQQRLQFRSRSRCRSFQWFLENVFPESDVVHLSDVPFLGKLKNEDTGLCLEATGRPSPGSRAVLRGCQEDHQLQEFMYFKKVGHVMPVLNDEACLTPSGSLDWCRVNDLMWWDVEDGKLRNRAVGKCLAVKNGQLGLAECGSGDSHQKWQWDEYNPPEVFELPPVPSAKS</sequence>
<feature type="domain" description="Ricin B lectin" evidence="8">
    <location>
        <begin position="520"/>
        <end position="637"/>
    </location>
</feature>
<evidence type="ECO:0000256" key="7">
    <source>
        <dbReference type="SAM" id="Phobius"/>
    </source>
</evidence>
<proteinExistence type="predicted"/>
<keyword evidence="7" id="KW-1133">Transmembrane helix</keyword>